<dbReference type="GO" id="GO:0016020">
    <property type="term" value="C:membrane"/>
    <property type="evidence" value="ECO:0007669"/>
    <property type="project" value="TreeGrafter"/>
</dbReference>
<sequence length="357" mass="41432">MSTPKFAKSATSFHVELKHRINEYFRTTGKSNTGGIRIYSKALFLALSLIYCYIQVVFFTPENTWVNVLLCILIGALVSGIGFNVMHDGGHGSFSKWSAMNKIAAYSAEVVGASQFMWNMKHNVIHHAYTNIDGVDDDIDAKPFLRMASTQKKYKMHKFQHLYFWMFYAILHIYWTLLSDYRKYFTGKIGSTPLKKMKRKDHIMFWSFKAFYYCLFIVIPIVKLGFSKWIIGYLIFSFTAGFILSIVFQLAHTVEDTSFPIPNELTGKLEDEWAIHQLKTTANFATGNKFISWYVGGLNFQVEHHLFPKISHVHYPAINKIVKQACKEYNVTYIEYKRMYQAIYSHVSFLKHMGHIA</sequence>
<dbReference type="OrthoDB" id="104711at2"/>
<keyword evidence="4" id="KW-1185">Reference proteome</keyword>
<dbReference type="Pfam" id="PF00487">
    <property type="entry name" value="FA_desaturase"/>
    <property type="match status" value="1"/>
</dbReference>
<dbReference type="EMBL" id="CP032489">
    <property type="protein sequence ID" value="AYD48729.1"/>
    <property type="molecule type" value="Genomic_DNA"/>
</dbReference>
<dbReference type="PIRSF" id="PIRSF015921">
    <property type="entry name" value="FA_sphinglp_des"/>
    <property type="match status" value="1"/>
</dbReference>
<evidence type="ECO:0000313" key="3">
    <source>
        <dbReference type="EMBL" id="AYD48729.1"/>
    </source>
</evidence>
<organism evidence="3 4">
    <name type="scientific">Arachidicoccus soli</name>
    <dbReference type="NCBI Taxonomy" id="2341117"/>
    <lineage>
        <taxon>Bacteria</taxon>
        <taxon>Pseudomonadati</taxon>
        <taxon>Bacteroidota</taxon>
        <taxon>Chitinophagia</taxon>
        <taxon>Chitinophagales</taxon>
        <taxon>Chitinophagaceae</taxon>
        <taxon>Arachidicoccus</taxon>
    </lineage>
</organism>
<keyword evidence="1" id="KW-0472">Membrane</keyword>
<protein>
    <submittedName>
        <fullName evidence="3">Acyl-CoA desaturase</fullName>
    </submittedName>
</protein>
<feature type="transmembrane region" description="Helical" evidence="1">
    <location>
        <begin position="162"/>
        <end position="178"/>
    </location>
</feature>
<dbReference type="GO" id="GO:0016717">
    <property type="term" value="F:oxidoreductase activity, acting on paired donors, with oxidation of a pair of donors resulting in the reduction of molecular oxygen to two molecules of water"/>
    <property type="evidence" value="ECO:0007669"/>
    <property type="project" value="TreeGrafter"/>
</dbReference>
<evidence type="ECO:0000313" key="4">
    <source>
        <dbReference type="Proteomes" id="UP000266118"/>
    </source>
</evidence>
<feature type="transmembrane region" description="Helical" evidence="1">
    <location>
        <begin position="203"/>
        <end position="222"/>
    </location>
</feature>
<keyword evidence="1" id="KW-1133">Transmembrane helix</keyword>
<dbReference type="InterPro" id="IPR012171">
    <property type="entry name" value="Fatty_acid_desaturase"/>
</dbReference>
<reference evidence="3 4" key="1">
    <citation type="submission" date="2018-09" db="EMBL/GenBank/DDBJ databases">
        <title>Arachidicoccus sp. nov., a bacterium isolated from soil.</title>
        <authorList>
            <person name="Weon H.-Y."/>
            <person name="Kwon S.-W."/>
            <person name="Lee S.A."/>
        </authorList>
    </citation>
    <scope>NUCLEOTIDE SEQUENCE [LARGE SCALE GENOMIC DNA]</scope>
    <source>
        <strain evidence="3 4">KIS59-12</strain>
    </source>
</reference>
<evidence type="ECO:0000256" key="1">
    <source>
        <dbReference type="SAM" id="Phobius"/>
    </source>
</evidence>
<feature type="domain" description="Fatty acid desaturase" evidence="2">
    <location>
        <begin position="64"/>
        <end position="336"/>
    </location>
</feature>
<keyword evidence="1" id="KW-0812">Transmembrane</keyword>
<dbReference type="Proteomes" id="UP000266118">
    <property type="component" value="Chromosome"/>
</dbReference>
<feature type="transmembrane region" description="Helical" evidence="1">
    <location>
        <begin position="229"/>
        <end position="251"/>
    </location>
</feature>
<evidence type="ECO:0000259" key="2">
    <source>
        <dbReference type="Pfam" id="PF00487"/>
    </source>
</evidence>
<proteinExistence type="predicted"/>
<dbReference type="AlphaFoldDB" id="A0A386HST8"/>
<accession>A0A386HST8</accession>
<gene>
    <name evidence="3" type="ORF">D6B99_14620</name>
</gene>
<dbReference type="KEGG" id="ark:D6B99_14620"/>
<dbReference type="PANTHER" id="PTHR19353">
    <property type="entry name" value="FATTY ACID DESATURASE 2"/>
    <property type="match status" value="1"/>
</dbReference>
<feature type="transmembrane region" description="Helical" evidence="1">
    <location>
        <begin position="38"/>
        <end position="59"/>
    </location>
</feature>
<dbReference type="GO" id="GO:0008610">
    <property type="term" value="P:lipid biosynthetic process"/>
    <property type="evidence" value="ECO:0007669"/>
    <property type="project" value="UniProtKB-ARBA"/>
</dbReference>
<dbReference type="InterPro" id="IPR005804">
    <property type="entry name" value="FA_desaturase_dom"/>
</dbReference>
<dbReference type="CDD" id="cd03506">
    <property type="entry name" value="Delta6-FADS-like"/>
    <property type="match status" value="1"/>
</dbReference>
<feature type="transmembrane region" description="Helical" evidence="1">
    <location>
        <begin position="65"/>
        <end position="86"/>
    </location>
</feature>
<dbReference type="RefSeq" id="WP_119989762.1">
    <property type="nucleotide sequence ID" value="NZ_CP032489.1"/>
</dbReference>
<name>A0A386HST8_9BACT</name>
<dbReference type="PANTHER" id="PTHR19353:SF19">
    <property type="entry name" value="DELTA(5) FATTY ACID DESATURASE C-RELATED"/>
    <property type="match status" value="1"/>
</dbReference>